<comment type="similarity">
    <text evidence="1 6">Belongs to the peptidase S1B family.</text>
</comment>
<dbReference type="PRINTS" id="PR00839">
    <property type="entry name" value="V8PROTEASE"/>
</dbReference>
<keyword evidence="3" id="KW-0732">Signal</keyword>
<evidence type="ECO:0000256" key="5">
    <source>
        <dbReference type="ARBA" id="ARBA00022825"/>
    </source>
</evidence>
<evidence type="ECO:0000256" key="6">
    <source>
        <dbReference type="RuleBase" id="RU004296"/>
    </source>
</evidence>
<dbReference type="SUPFAM" id="SSF50494">
    <property type="entry name" value="Trypsin-like serine proteases"/>
    <property type="match status" value="1"/>
</dbReference>
<dbReference type="InterPro" id="IPR018114">
    <property type="entry name" value="TRYPSIN_HIS"/>
</dbReference>
<dbReference type="InterPro" id="IPR043504">
    <property type="entry name" value="Peptidase_S1_PA_chymotrypsin"/>
</dbReference>
<dbReference type="InterPro" id="IPR001254">
    <property type="entry name" value="Trypsin_dom"/>
</dbReference>
<dbReference type="InterPro" id="IPR050966">
    <property type="entry name" value="Glutamyl_endopeptidase"/>
</dbReference>
<dbReference type="InterPro" id="IPR008256">
    <property type="entry name" value="Peptidase_S1B"/>
</dbReference>
<keyword evidence="4 6" id="KW-0378">Hydrolase</keyword>
<reference evidence="9 10" key="1">
    <citation type="submission" date="2019-01" db="EMBL/GenBank/DDBJ databases">
        <title>Coherence of Microcystis species and biogeography revealed through population genomics.</title>
        <authorList>
            <person name="Perez-Carrascal O.M."/>
            <person name="Terrat Y."/>
            <person name="Giani A."/>
            <person name="Fortin N."/>
            <person name="Tromas N."/>
            <person name="Shapiro B.J."/>
        </authorList>
    </citation>
    <scope>NUCLEOTIDE SEQUENCE [LARGE SCALE GENOMIC DNA]</scope>
    <source>
        <strain evidence="9">Ma_QC_B_20070730_S2</strain>
    </source>
</reference>
<organism evidence="9 10">
    <name type="scientific">Microcystis aeruginosa Ma_QC_B_20070730_S2</name>
    <dbReference type="NCBI Taxonomy" id="2486256"/>
    <lineage>
        <taxon>Bacteria</taxon>
        <taxon>Bacillati</taxon>
        <taxon>Cyanobacteriota</taxon>
        <taxon>Cyanophyceae</taxon>
        <taxon>Oscillatoriophycideae</taxon>
        <taxon>Chroococcales</taxon>
        <taxon>Microcystaceae</taxon>
        <taxon>Microcystis</taxon>
    </lineage>
</organism>
<keyword evidence="5 6" id="KW-0720">Serine protease</keyword>
<evidence type="ECO:0000256" key="1">
    <source>
        <dbReference type="ARBA" id="ARBA00008764"/>
    </source>
</evidence>
<dbReference type="PROSITE" id="PS00134">
    <property type="entry name" value="TRYPSIN_HIS"/>
    <property type="match status" value="1"/>
</dbReference>
<dbReference type="InterPro" id="IPR009003">
    <property type="entry name" value="Peptidase_S1_PA"/>
</dbReference>
<protein>
    <recommendedName>
        <fullName evidence="6">Serine protease</fullName>
        <ecNumber evidence="6">3.4.21.-</ecNumber>
    </recommendedName>
</protein>
<dbReference type="PANTHER" id="PTHR15462">
    <property type="entry name" value="SERINE PROTEASE"/>
    <property type="match status" value="1"/>
</dbReference>
<evidence type="ECO:0000313" key="10">
    <source>
        <dbReference type="Proteomes" id="UP000320551"/>
    </source>
</evidence>
<keyword evidence="2 6" id="KW-0645">Protease</keyword>
<dbReference type="InterPro" id="IPR028301">
    <property type="entry name" value="V8_his_AS"/>
</dbReference>
<dbReference type="PANTHER" id="PTHR15462:SF8">
    <property type="entry name" value="SERINE PROTEASE"/>
    <property type="match status" value="1"/>
</dbReference>
<dbReference type="PROSITE" id="PS00672">
    <property type="entry name" value="V8_HIS"/>
    <property type="match status" value="1"/>
</dbReference>
<evidence type="ECO:0000313" key="9">
    <source>
        <dbReference type="EMBL" id="TRU30108.1"/>
    </source>
</evidence>
<name>A0A552E6G9_MICAE</name>
<dbReference type="Proteomes" id="UP000320551">
    <property type="component" value="Unassembled WGS sequence"/>
</dbReference>
<dbReference type="EMBL" id="SFBK01000036">
    <property type="protein sequence ID" value="TRU30108.1"/>
    <property type="molecule type" value="Genomic_DNA"/>
</dbReference>
<dbReference type="EC" id="3.4.21.-" evidence="6"/>
<proteinExistence type="inferred from homology"/>
<evidence type="ECO:0000256" key="3">
    <source>
        <dbReference type="ARBA" id="ARBA00022729"/>
    </source>
</evidence>
<dbReference type="Pfam" id="PF00089">
    <property type="entry name" value="Trypsin"/>
    <property type="match status" value="1"/>
</dbReference>
<dbReference type="GO" id="GO:0006508">
    <property type="term" value="P:proteolysis"/>
    <property type="evidence" value="ECO:0007669"/>
    <property type="project" value="UniProtKB-KW"/>
</dbReference>
<evidence type="ECO:0000256" key="7">
    <source>
        <dbReference type="SAM" id="MobiDB-lite"/>
    </source>
</evidence>
<feature type="domain" description="Peptidase S1" evidence="8">
    <location>
        <begin position="104"/>
        <end position="302"/>
    </location>
</feature>
<sequence>MEGHKIVSSETSMEYSQEQHKETSSENQLPPPKDDMVAEDFKGITVSGELEAVADFDPLRAMKESGELQEVPVTGTLDALPDAGALEFGLSETVCGRDDRVRITPATNIPWRWICELIITFADGVQARGTGWFIGPRTVMTAGHCVYSHSNGGWARSIEVIPGMDGASRPFGSQVGTSFRSVLGWTRDQNQEYDYGAIILPNCQLGNRVGWFGFAVLSDSSLQGLTVNNSGYPGDKPFGTQWFNAGAISTVRPRKIYYMIDTYGGQSGSPVWRLLNGERHAVGVHAYGGCPNSATRITTEVFNNMLAWRNIPC</sequence>
<evidence type="ECO:0000256" key="2">
    <source>
        <dbReference type="ARBA" id="ARBA00022670"/>
    </source>
</evidence>
<feature type="region of interest" description="Disordered" evidence="7">
    <location>
        <begin position="1"/>
        <end position="37"/>
    </location>
</feature>
<dbReference type="GO" id="GO:0004252">
    <property type="term" value="F:serine-type endopeptidase activity"/>
    <property type="evidence" value="ECO:0007669"/>
    <property type="project" value="InterPro"/>
</dbReference>
<evidence type="ECO:0000256" key="4">
    <source>
        <dbReference type="ARBA" id="ARBA00022801"/>
    </source>
</evidence>
<accession>A0A552E6G9</accession>
<dbReference type="Gene3D" id="2.40.10.10">
    <property type="entry name" value="Trypsin-like serine proteases"/>
    <property type="match status" value="2"/>
</dbReference>
<gene>
    <name evidence="9" type="ORF">EWV80_02840</name>
</gene>
<dbReference type="AlphaFoldDB" id="A0A552E6G9"/>
<evidence type="ECO:0000259" key="8">
    <source>
        <dbReference type="Pfam" id="PF00089"/>
    </source>
</evidence>
<comment type="caution">
    <text evidence="9">The sequence shown here is derived from an EMBL/GenBank/DDBJ whole genome shotgun (WGS) entry which is preliminary data.</text>
</comment>